<dbReference type="Gene3D" id="3.90.190.20">
    <property type="entry name" value="Mur ligase, C-terminal domain"/>
    <property type="match status" value="1"/>
</dbReference>
<evidence type="ECO:0000256" key="12">
    <source>
        <dbReference type="ARBA" id="ARBA00022842"/>
    </source>
</evidence>
<comment type="catalytic activity">
    <reaction evidence="17">
        <text>(6S)-5,6,7,8-tetrahydrofolyl-(gamma-L-Glu)(n) + L-glutamate + ATP = (6S)-5,6,7,8-tetrahydrofolyl-(gamma-L-Glu)(n+1) + ADP + phosphate + H(+)</text>
        <dbReference type="Rhea" id="RHEA:10580"/>
        <dbReference type="Rhea" id="RHEA-COMP:14738"/>
        <dbReference type="Rhea" id="RHEA-COMP:14740"/>
        <dbReference type="ChEBI" id="CHEBI:15378"/>
        <dbReference type="ChEBI" id="CHEBI:29985"/>
        <dbReference type="ChEBI" id="CHEBI:30616"/>
        <dbReference type="ChEBI" id="CHEBI:43474"/>
        <dbReference type="ChEBI" id="CHEBI:141005"/>
        <dbReference type="ChEBI" id="CHEBI:456216"/>
        <dbReference type="EC" id="6.3.2.17"/>
    </reaction>
</comment>
<dbReference type="InterPro" id="IPR036615">
    <property type="entry name" value="Mur_ligase_C_dom_sf"/>
</dbReference>
<dbReference type="NCBIfam" id="TIGR01499">
    <property type="entry name" value="folC"/>
    <property type="match status" value="1"/>
</dbReference>
<evidence type="ECO:0000259" key="22">
    <source>
        <dbReference type="Pfam" id="PF02875"/>
    </source>
</evidence>
<dbReference type="EMBL" id="CP003263">
    <property type="protein sequence ID" value="AGC66819.1"/>
    <property type="molecule type" value="Genomic_DNA"/>
</dbReference>
<comment type="function">
    <text evidence="1">Functions in two distinct reactions of the de novo folate biosynthetic pathway. Catalyzes the addition of a glutamate residue to dihydropteroate (7,8-dihydropteroate or H2Pte) to form dihydrofolate (7,8-dihydrofolate monoglutamate or H2Pte-Glu). Also catalyzes successive additions of L-glutamate to tetrahydrofolate or 10-formyltetrahydrofolate or 5,10-methylenetetrahydrofolate, leading to folylpolyglutamate derivatives.</text>
</comment>
<dbReference type="SUPFAM" id="SSF53623">
    <property type="entry name" value="MurD-like peptide ligases, catalytic domain"/>
    <property type="match status" value="1"/>
</dbReference>
<dbReference type="PANTHER" id="PTHR11136:SF0">
    <property type="entry name" value="DIHYDROFOLATE SYNTHETASE-RELATED"/>
    <property type="match status" value="1"/>
</dbReference>
<keyword evidence="13" id="KW-0289">Folate biosynthesis</keyword>
<evidence type="ECO:0000313" key="24">
    <source>
        <dbReference type="EMBL" id="AGC66819.1"/>
    </source>
</evidence>
<dbReference type="GO" id="GO:0046872">
    <property type="term" value="F:metal ion binding"/>
    <property type="evidence" value="ECO:0007669"/>
    <property type="project" value="UniProtKB-KW"/>
</dbReference>
<dbReference type="EC" id="6.3.2.17" evidence="6"/>
<feature type="domain" description="Mur ligase C-terminal" evidence="22">
    <location>
        <begin position="281"/>
        <end position="398"/>
    </location>
</feature>
<comment type="pathway">
    <text evidence="3">Cofactor biosynthesis; tetrahydrofolylpolyglutamate biosynthesis.</text>
</comment>
<dbReference type="EC" id="6.3.2.12" evidence="5"/>
<dbReference type="STRING" id="1133592.ASNER_032"/>
<comment type="catalytic activity">
    <reaction evidence="18">
        <text>10-formyltetrahydrofolyl-(gamma-L-Glu)(n) + L-glutamate + ATP = 10-formyltetrahydrofolyl-(gamma-L-Glu)(n+1) + ADP + phosphate + H(+)</text>
        <dbReference type="Rhea" id="RHEA:51904"/>
        <dbReference type="Rhea" id="RHEA-COMP:13088"/>
        <dbReference type="Rhea" id="RHEA-COMP:14300"/>
        <dbReference type="ChEBI" id="CHEBI:15378"/>
        <dbReference type="ChEBI" id="CHEBI:29985"/>
        <dbReference type="ChEBI" id="CHEBI:30616"/>
        <dbReference type="ChEBI" id="CHEBI:43474"/>
        <dbReference type="ChEBI" id="CHEBI:134413"/>
        <dbReference type="ChEBI" id="CHEBI:456216"/>
        <dbReference type="EC" id="6.3.2.17"/>
    </reaction>
</comment>
<evidence type="ECO:0000313" key="25">
    <source>
        <dbReference type="Proteomes" id="UP000011174"/>
    </source>
</evidence>
<evidence type="ECO:0000256" key="16">
    <source>
        <dbReference type="ARBA" id="ARBA00032510"/>
    </source>
</evidence>
<evidence type="ECO:0000256" key="8">
    <source>
        <dbReference type="ARBA" id="ARBA00022598"/>
    </source>
</evidence>
<dbReference type="InterPro" id="IPR013221">
    <property type="entry name" value="Mur_ligase_cen"/>
</dbReference>
<evidence type="ECO:0000256" key="5">
    <source>
        <dbReference type="ARBA" id="ARBA00013023"/>
    </source>
</evidence>
<evidence type="ECO:0000256" key="3">
    <source>
        <dbReference type="ARBA" id="ARBA00005150"/>
    </source>
</evidence>
<dbReference type="GO" id="GO:0004326">
    <property type="term" value="F:tetrahydrofolylpolyglutamate synthase activity"/>
    <property type="evidence" value="ECO:0007669"/>
    <property type="project" value="UniProtKB-EC"/>
</dbReference>
<keyword evidence="12" id="KW-0460">Magnesium</keyword>
<comment type="catalytic activity">
    <reaction evidence="19">
        <text>(6R)-5,10-methylenetetrahydrofolyl-(gamma-L-Glu)(n) + L-glutamate + ATP = (6R)-5,10-methylenetetrahydrofolyl-(gamma-L-Glu)(n+1) + ADP + phosphate + H(+)</text>
        <dbReference type="Rhea" id="RHEA:51912"/>
        <dbReference type="Rhea" id="RHEA-COMP:13257"/>
        <dbReference type="Rhea" id="RHEA-COMP:13258"/>
        <dbReference type="ChEBI" id="CHEBI:15378"/>
        <dbReference type="ChEBI" id="CHEBI:29985"/>
        <dbReference type="ChEBI" id="CHEBI:30616"/>
        <dbReference type="ChEBI" id="CHEBI:43474"/>
        <dbReference type="ChEBI" id="CHEBI:136572"/>
        <dbReference type="ChEBI" id="CHEBI:456216"/>
        <dbReference type="EC" id="6.3.2.17"/>
    </reaction>
</comment>
<organism evidence="24 25">
    <name type="scientific">Candidatus Uzinura diaspidicola str. ASNER</name>
    <dbReference type="NCBI Taxonomy" id="1133592"/>
    <lineage>
        <taxon>Bacteria</taxon>
        <taxon>Pseudomonadati</taxon>
        <taxon>Bacteroidota</taxon>
        <taxon>Flavobacteriia</taxon>
        <taxon>Flavobacteriales</taxon>
        <taxon>Candidatus Uzinura</taxon>
    </lineage>
</organism>
<dbReference type="KEGG" id="udi:ASNER_032"/>
<dbReference type="PANTHER" id="PTHR11136">
    <property type="entry name" value="FOLYLPOLYGLUTAMATE SYNTHASE-RELATED"/>
    <property type="match status" value="1"/>
</dbReference>
<dbReference type="HOGENOM" id="CLU_015869_1_1_10"/>
<evidence type="ECO:0000256" key="2">
    <source>
        <dbReference type="ARBA" id="ARBA00004799"/>
    </source>
</evidence>
<dbReference type="Gene3D" id="3.40.1190.10">
    <property type="entry name" value="Mur-like, catalytic domain"/>
    <property type="match status" value="1"/>
</dbReference>
<evidence type="ECO:0000256" key="17">
    <source>
        <dbReference type="ARBA" id="ARBA00047493"/>
    </source>
</evidence>
<dbReference type="GO" id="GO:0005524">
    <property type="term" value="F:ATP binding"/>
    <property type="evidence" value="ECO:0007669"/>
    <property type="project" value="UniProtKB-KW"/>
</dbReference>
<evidence type="ECO:0000256" key="7">
    <source>
        <dbReference type="ARBA" id="ARBA00019357"/>
    </source>
</evidence>
<reference evidence="24 25" key="1">
    <citation type="journal article" date="2013" name="Environ. Microbiol.">
        <title>The nutrient supplying capabilities of Uzinura, an endosymbiont of armoured scale insects.</title>
        <authorList>
            <person name="Sabree Z.L."/>
            <person name="Huang C.Y."/>
            <person name="Okusu A."/>
            <person name="Moran N.A."/>
            <person name="Normark B.B."/>
        </authorList>
    </citation>
    <scope>NUCLEOTIDE SEQUENCE [LARGE SCALE GENOMIC DNA]</scope>
    <source>
        <strain evidence="24 25">ASNER</strain>
    </source>
</reference>
<evidence type="ECO:0000256" key="15">
    <source>
        <dbReference type="ARBA" id="ARBA00030592"/>
    </source>
</evidence>
<dbReference type="InterPro" id="IPR004101">
    <property type="entry name" value="Mur_ligase_C"/>
</dbReference>
<dbReference type="InterPro" id="IPR036565">
    <property type="entry name" value="Mur-like_cat_sf"/>
</dbReference>
<dbReference type="GO" id="GO:0005737">
    <property type="term" value="C:cytoplasm"/>
    <property type="evidence" value="ECO:0007669"/>
    <property type="project" value="TreeGrafter"/>
</dbReference>
<evidence type="ECO:0000256" key="4">
    <source>
        <dbReference type="ARBA" id="ARBA00008276"/>
    </source>
</evidence>
<sequence length="412" mass="47324">MRYEQNLQWLFDKLPIYNKIIKRSSKSRLDKIIKFCEALKSPEITFTSIHLTGTNGKGSTGHLIASILQEAGYRTGIFSSPHLVDFRERIKCNGNLISKEFITTFVESHRRMIEHYSLSFFEIITIMSFSFFYDKLVDIAIVETGLGGRLDSTNIIFPILSIITNVNFDHIDILGKTLRKISIEKAGIIKNRIPVIIGSFSYETISIFKKVSKEKCSSIYFIPYFFNKLLYESPLKADYQRYNQQIVLQTIKFLRTKLWKISSKNLLDGFKNIIFNTGFKGRWEILSRNPLIICDTAHNEDGISLIVEQLSKEPANSLRLVLGFVKGKDITKMLSYFPQYAIYYFCQPHLEKALSIETLKEITKNLFTKSSYFRSLTNAFSQAKQDADIKDVTFVGGSTFVVSEILVDGRLV</sequence>
<dbReference type="GO" id="GO:0046656">
    <property type="term" value="P:folic acid biosynthetic process"/>
    <property type="evidence" value="ECO:0007669"/>
    <property type="project" value="UniProtKB-KW"/>
</dbReference>
<dbReference type="SUPFAM" id="SSF53244">
    <property type="entry name" value="MurD-like peptide ligases, peptide-binding domain"/>
    <property type="match status" value="1"/>
</dbReference>
<evidence type="ECO:0000256" key="1">
    <source>
        <dbReference type="ARBA" id="ARBA00002714"/>
    </source>
</evidence>
<evidence type="ECO:0000259" key="23">
    <source>
        <dbReference type="Pfam" id="PF08245"/>
    </source>
</evidence>
<evidence type="ECO:0000256" key="14">
    <source>
        <dbReference type="ARBA" id="ARBA00030048"/>
    </source>
</evidence>
<accession>L7VJE3</accession>
<comment type="similarity">
    <text evidence="4 21">Belongs to the folylpolyglutamate synthase family.</text>
</comment>
<dbReference type="PROSITE" id="PS01012">
    <property type="entry name" value="FOLYLPOLYGLU_SYNT_2"/>
    <property type="match status" value="1"/>
</dbReference>
<keyword evidence="25" id="KW-1185">Reference proteome</keyword>
<gene>
    <name evidence="24" type="primary">folC</name>
    <name evidence="24" type="ORF">ASNER_032</name>
</gene>
<dbReference type="Proteomes" id="UP000011174">
    <property type="component" value="Chromosome"/>
</dbReference>
<dbReference type="InterPro" id="IPR001645">
    <property type="entry name" value="Folylpolyglutamate_synth"/>
</dbReference>
<evidence type="ECO:0000256" key="13">
    <source>
        <dbReference type="ARBA" id="ARBA00022909"/>
    </source>
</evidence>
<evidence type="ECO:0000256" key="21">
    <source>
        <dbReference type="PIRNR" id="PIRNR001563"/>
    </source>
</evidence>
<evidence type="ECO:0000256" key="10">
    <source>
        <dbReference type="ARBA" id="ARBA00022741"/>
    </source>
</evidence>
<evidence type="ECO:0000256" key="9">
    <source>
        <dbReference type="ARBA" id="ARBA00022723"/>
    </source>
</evidence>
<keyword evidence="10 21" id="KW-0547">Nucleotide-binding</keyword>
<evidence type="ECO:0000256" key="18">
    <source>
        <dbReference type="ARBA" id="ARBA00047808"/>
    </source>
</evidence>
<dbReference type="GO" id="GO:0008841">
    <property type="term" value="F:dihydrofolate synthase activity"/>
    <property type="evidence" value="ECO:0007669"/>
    <property type="project" value="UniProtKB-EC"/>
</dbReference>
<keyword evidence="11 21" id="KW-0067">ATP-binding</keyword>
<keyword evidence="8 21" id="KW-0436">Ligase</keyword>
<dbReference type="Pfam" id="PF08245">
    <property type="entry name" value="Mur_ligase_M"/>
    <property type="match status" value="1"/>
</dbReference>
<evidence type="ECO:0000256" key="11">
    <source>
        <dbReference type="ARBA" id="ARBA00022840"/>
    </source>
</evidence>
<name>L7VJE3_9FLAO</name>
<evidence type="ECO:0000256" key="19">
    <source>
        <dbReference type="ARBA" id="ARBA00049035"/>
    </source>
</evidence>
<comment type="catalytic activity">
    <reaction evidence="20">
        <text>7,8-dihydropteroate + L-glutamate + ATP = 7,8-dihydrofolate + ADP + phosphate + H(+)</text>
        <dbReference type="Rhea" id="RHEA:23584"/>
        <dbReference type="ChEBI" id="CHEBI:15378"/>
        <dbReference type="ChEBI" id="CHEBI:17839"/>
        <dbReference type="ChEBI" id="CHEBI:29985"/>
        <dbReference type="ChEBI" id="CHEBI:30616"/>
        <dbReference type="ChEBI" id="CHEBI:43474"/>
        <dbReference type="ChEBI" id="CHEBI:57451"/>
        <dbReference type="ChEBI" id="CHEBI:456216"/>
        <dbReference type="EC" id="6.3.2.12"/>
    </reaction>
</comment>
<dbReference type="PROSITE" id="PS01011">
    <property type="entry name" value="FOLYLPOLYGLU_SYNT_1"/>
    <property type="match status" value="1"/>
</dbReference>
<comment type="pathway">
    <text evidence="2">Cofactor biosynthesis; tetrahydrofolate biosynthesis; 7,8-dihydrofolate from 2-amino-4-hydroxy-6-hydroxymethyl-7,8-dihydropteridine diphosphate and 4-aminobenzoate: step 2/2.</text>
</comment>
<keyword evidence="9" id="KW-0479">Metal-binding</keyword>
<protein>
    <recommendedName>
        <fullName evidence="7">Dihydrofolate synthase/folylpolyglutamate synthase</fullName>
        <ecNumber evidence="5">6.3.2.12</ecNumber>
        <ecNumber evidence="6">6.3.2.17</ecNumber>
    </recommendedName>
    <alternativeName>
        <fullName evidence="16">Folylpoly-gamma-glutamate synthetase-dihydrofolate synthetase</fullName>
    </alternativeName>
    <alternativeName>
        <fullName evidence="14">Folylpolyglutamate synthetase</fullName>
    </alternativeName>
    <alternativeName>
        <fullName evidence="15">Tetrahydrofolylpolyglutamate synthase</fullName>
    </alternativeName>
</protein>
<evidence type="ECO:0000256" key="6">
    <source>
        <dbReference type="ARBA" id="ARBA00013025"/>
    </source>
</evidence>
<evidence type="ECO:0000256" key="20">
    <source>
        <dbReference type="ARBA" id="ARBA00049161"/>
    </source>
</evidence>
<feature type="domain" description="Mur ligase central" evidence="23">
    <location>
        <begin position="52"/>
        <end position="192"/>
    </location>
</feature>
<dbReference type="AlphaFoldDB" id="L7VJE3"/>
<dbReference type="InterPro" id="IPR018109">
    <property type="entry name" value="Folylpolyglutamate_synth_CS"/>
</dbReference>
<dbReference type="PIRSF" id="PIRSF001563">
    <property type="entry name" value="Folylpolyglu_synth"/>
    <property type="match status" value="1"/>
</dbReference>
<proteinExistence type="inferred from homology"/>
<dbReference type="OrthoDB" id="9809356at2"/>
<dbReference type="Pfam" id="PF02875">
    <property type="entry name" value="Mur_ligase_C"/>
    <property type="match status" value="1"/>
</dbReference>